<evidence type="ECO:0000256" key="7">
    <source>
        <dbReference type="ARBA" id="ARBA00022801"/>
    </source>
</evidence>
<dbReference type="OrthoDB" id="285418at2759"/>
<dbReference type="PANTHER" id="PTHR46495:SF1">
    <property type="entry name" value="DUAL SPECIFICITY PHOSPHATASE 21"/>
    <property type="match status" value="1"/>
</dbReference>
<dbReference type="PRINTS" id="PR01910">
    <property type="entry name" value="ADSPHPHTASEB"/>
</dbReference>
<dbReference type="RefSeq" id="XP_030622610.1">
    <property type="nucleotide sequence ID" value="XM_030766750.1"/>
</dbReference>
<keyword evidence="11" id="KW-0539">Nucleus</keyword>
<evidence type="ECO:0000256" key="2">
    <source>
        <dbReference type="ARBA" id="ARBA00004496"/>
    </source>
</evidence>
<dbReference type="PROSITE" id="PS50056">
    <property type="entry name" value="TYR_PHOSPHATASE_2"/>
    <property type="match status" value="1"/>
</dbReference>
<dbReference type="InterPro" id="IPR000387">
    <property type="entry name" value="Tyr_Pase_dom"/>
</dbReference>
<dbReference type="GO" id="GO:0017017">
    <property type="term" value="F:MAP kinase tyrosine/serine/threonine phosphatase activity"/>
    <property type="evidence" value="ECO:0007669"/>
    <property type="project" value="InterPro"/>
</dbReference>
<dbReference type="InterPro" id="IPR020420">
    <property type="entry name" value="Atypical_DUSP_subfamB"/>
</dbReference>
<name>A0A6J2UQA5_CHACN</name>
<dbReference type="SUPFAM" id="SSF52799">
    <property type="entry name" value="(Phosphotyrosine protein) phosphatases II"/>
    <property type="match status" value="1"/>
</dbReference>
<gene>
    <name evidence="17" type="primary">LOC115806023</name>
</gene>
<evidence type="ECO:0000313" key="17">
    <source>
        <dbReference type="RefSeq" id="XP_030622610.1"/>
    </source>
</evidence>
<evidence type="ECO:0000256" key="3">
    <source>
        <dbReference type="ARBA" id="ARBA00004637"/>
    </source>
</evidence>
<dbReference type="Proteomes" id="UP000504632">
    <property type="component" value="Chromosome 1"/>
</dbReference>
<keyword evidence="5" id="KW-0963">Cytoplasm</keyword>
<evidence type="ECO:0000256" key="5">
    <source>
        <dbReference type="ARBA" id="ARBA00022490"/>
    </source>
</evidence>
<dbReference type="PROSITE" id="PS00383">
    <property type="entry name" value="TYR_PHOSPHATASE_1"/>
    <property type="match status" value="1"/>
</dbReference>
<dbReference type="InterPro" id="IPR016130">
    <property type="entry name" value="Tyr_Pase_AS"/>
</dbReference>
<comment type="similarity">
    <text evidence="4">Belongs to the protein-tyrosine phosphatase family. Non-receptor class dual specificity subfamily.</text>
</comment>
<organism evidence="16 17">
    <name type="scientific">Chanos chanos</name>
    <name type="common">Milkfish</name>
    <name type="synonym">Mugil chanos</name>
    <dbReference type="NCBI Taxonomy" id="29144"/>
    <lineage>
        <taxon>Eukaryota</taxon>
        <taxon>Metazoa</taxon>
        <taxon>Chordata</taxon>
        <taxon>Craniata</taxon>
        <taxon>Vertebrata</taxon>
        <taxon>Euteleostomi</taxon>
        <taxon>Actinopterygii</taxon>
        <taxon>Neopterygii</taxon>
        <taxon>Teleostei</taxon>
        <taxon>Ostariophysi</taxon>
        <taxon>Gonorynchiformes</taxon>
        <taxon>Chanidae</taxon>
        <taxon>Chanos</taxon>
    </lineage>
</organism>
<keyword evidence="16" id="KW-1185">Reference proteome</keyword>
<dbReference type="GO" id="GO:0004725">
    <property type="term" value="F:protein tyrosine phosphatase activity"/>
    <property type="evidence" value="ECO:0007669"/>
    <property type="project" value="TreeGrafter"/>
</dbReference>
<dbReference type="InterPro" id="IPR000340">
    <property type="entry name" value="Dual-sp_phosphatase_cat-dom"/>
</dbReference>
<dbReference type="Pfam" id="PF00782">
    <property type="entry name" value="DSPc"/>
    <property type="match status" value="1"/>
</dbReference>
<accession>A0A6J2UQA5</accession>
<keyword evidence="10" id="KW-0472">Membrane</keyword>
<evidence type="ECO:0000256" key="8">
    <source>
        <dbReference type="ARBA" id="ARBA00022912"/>
    </source>
</evidence>
<dbReference type="InterPro" id="IPR029021">
    <property type="entry name" value="Prot-tyrosine_phosphatase-like"/>
</dbReference>
<dbReference type="PROSITE" id="PS50054">
    <property type="entry name" value="TYR_PHOSPHATASE_DUAL"/>
    <property type="match status" value="1"/>
</dbReference>
<dbReference type="PANTHER" id="PTHR46495">
    <property type="entry name" value="DUAL SPECIFICITY PROTEIN PHOSPHATASE 21"/>
    <property type="match status" value="1"/>
</dbReference>
<keyword evidence="8" id="KW-0904">Protein phosphatase</keyword>
<evidence type="ECO:0000256" key="6">
    <source>
        <dbReference type="ARBA" id="ARBA00022792"/>
    </source>
</evidence>
<sequence>MAEERGQSPETRLSGQVRVSGLGQITEHLYISNGRAARDRAAITRLRITCVINATLNNLSTHIHPVEVVRVPVHDSPDVRLIEHFDAVADKIHQIKEQCGRTLVHCNAGVSRSAALCIAYLMKYCNMSLLEAHGRVKAQRPIVRPNSGFWKQLIEYENRLYGKNTVRMISSPVGDIPDLYEKETKDLIPY</sequence>
<dbReference type="GeneID" id="115806023"/>
<keyword evidence="9" id="KW-0496">Mitochondrion</keyword>
<evidence type="ECO:0000256" key="12">
    <source>
        <dbReference type="ARBA" id="ARBA00047761"/>
    </source>
</evidence>
<comment type="catalytic activity">
    <reaction evidence="12">
        <text>O-phospho-L-seryl-[protein] + H2O = L-seryl-[protein] + phosphate</text>
        <dbReference type="Rhea" id="RHEA:20629"/>
        <dbReference type="Rhea" id="RHEA-COMP:9863"/>
        <dbReference type="Rhea" id="RHEA-COMP:11604"/>
        <dbReference type="ChEBI" id="CHEBI:15377"/>
        <dbReference type="ChEBI" id="CHEBI:29999"/>
        <dbReference type="ChEBI" id="CHEBI:43474"/>
        <dbReference type="ChEBI" id="CHEBI:83421"/>
        <dbReference type="EC" id="3.1.3.16"/>
    </reaction>
</comment>
<dbReference type="SMART" id="SM00195">
    <property type="entry name" value="DSPc"/>
    <property type="match status" value="1"/>
</dbReference>
<comment type="subcellular location">
    <subcellularLocation>
        <location evidence="2">Cytoplasm</location>
    </subcellularLocation>
    <subcellularLocation>
        <location evidence="3">Mitochondrion inner membrane</location>
        <topology evidence="3">Peripheral membrane protein</topology>
    </subcellularLocation>
    <subcellularLocation>
        <location evidence="1">Nucleus</location>
    </subcellularLocation>
</comment>
<evidence type="ECO:0000259" key="14">
    <source>
        <dbReference type="PROSITE" id="PS50054"/>
    </source>
</evidence>
<dbReference type="InParanoid" id="A0A6J2UQA5"/>
<dbReference type="GO" id="GO:0005743">
    <property type="term" value="C:mitochondrial inner membrane"/>
    <property type="evidence" value="ECO:0007669"/>
    <property type="project" value="UniProtKB-SubCell"/>
</dbReference>
<evidence type="ECO:0000256" key="11">
    <source>
        <dbReference type="ARBA" id="ARBA00023242"/>
    </source>
</evidence>
<protein>
    <submittedName>
        <fullName evidence="17">Dual specificity protein phosphatase 18</fullName>
    </submittedName>
</protein>
<keyword evidence="7" id="KW-0378">Hydrolase</keyword>
<feature type="domain" description="Tyrosine-protein phosphatase" evidence="14">
    <location>
        <begin position="21"/>
        <end position="162"/>
    </location>
</feature>
<keyword evidence="6" id="KW-0999">Mitochondrion inner membrane</keyword>
<evidence type="ECO:0000256" key="4">
    <source>
        <dbReference type="ARBA" id="ARBA00008601"/>
    </source>
</evidence>
<evidence type="ECO:0000256" key="1">
    <source>
        <dbReference type="ARBA" id="ARBA00004123"/>
    </source>
</evidence>
<evidence type="ECO:0000256" key="13">
    <source>
        <dbReference type="ARBA" id="ARBA00048336"/>
    </source>
</evidence>
<dbReference type="PRINTS" id="PR01908">
    <property type="entry name" value="ADSPHPHTASE"/>
</dbReference>
<evidence type="ECO:0000259" key="15">
    <source>
        <dbReference type="PROSITE" id="PS50056"/>
    </source>
</evidence>
<reference evidence="17" key="1">
    <citation type="submission" date="2025-08" db="UniProtKB">
        <authorList>
            <consortium name="RefSeq"/>
        </authorList>
    </citation>
    <scope>IDENTIFICATION</scope>
</reference>
<dbReference type="GO" id="GO:0004722">
    <property type="term" value="F:protein serine/threonine phosphatase activity"/>
    <property type="evidence" value="ECO:0007669"/>
    <property type="project" value="UniProtKB-EC"/>
</dbReference>
<evidence type="ECO:0000313" key="16">
    <source>
        <dbReference type="Proteomes" id="UP000504632"/>
    </source>
</evidence>
<evidence type="ECO:0000256" key="9">
    <source>
        <dbReference type="ARBA" id="ARBA00023128"/>
    </source>
</evidence>
<dbReference type="Gene3D" id="3.90.190.10">
    <property type="entry name" value="Protein tyrosine phosphatase superfamily"/>
    <property type="match status" value="1"/>
</dbReference>
<comment type="catalytic activity">
    <reaction evidence="13">
        <text>O-phospho-L-threonyl-[protein] + H2O = L-threonyl-[protein] + phosphate</text>
        <dbReference type="Rhea" id="RHEA:47004"/>
        <dbReference type="Rhea" id="RHEA-COMP:11060"/>
        <dbReference type="Rhea" id="RHEA-COMP:11605"/>
        <dbReference type="ChEBI" id="CHEBI:15377"/>
        <dbReference type="ChEBI" id="CHEBI:30013"/>
        <dbReference type="ChEBI" id="CHEBI:43474"/>
        <dbReference type="ChEBI" id="CHEBI:61977"/>
        <dbReference type="EC" id="3.1.3.16"/>
    </reaction>
</comment>
<dbReference type="GO" id="GO:0005634">
    <property type="term" value="C:nucleus"/>
    <property type="evidence" value="ECO:0007669"/>
    <property type="project" value="UniProtKB-SubCell"/>
</dbReference>
<dbReference type="AlphaFoldDB" id="A0A6J2UQA5"/>
<feature type="domain" description="Tyrosine specific protein phosphatases" evidence="15">
    <location>
        <begin position="83"/>
        <end position="141"/>
    </location>
</feature>
<proteinExistence type="inferred from homology"/>
<dbReference type="InterPro" id="IPR020422">
    <property type="entry name" value="TYR_PHOSPHATASE_DUAL_dom"/>
</dbReference>
<evidence type="ECO:0000256" key="10">
    <source>
        <dbReference type="ARBA" id="ARBA00023136"/>
    </source>
</evidence>